<evidence type="ECO:0000256" key="1">
    <source>
        <dbReference type="SAM" id="MobiDB-lite"/>
    </source>
</evidence>
<dbReference type="STRING" id="479432.Sros_8580"/>
<dbReference type="Proteomes" id="UP000002029">
    <property type="component" value="Chromosome"/>
</dbReference>
<proteinExistence type="predicted"/>
<dbReference type="EMBL" id="CP001814">
    <property type="protein sequence ID" value="ACZ91222.1"/>
    <property type="molecule type" value="Genomic_DNA"/>
</dbReference>
<feature type="transmembrane region" description="Helical" evidence="2">
    <location>
        <begin position="42"/>
        <end position="60"/>
    </location>
</feature>
<dbReference type="InterPro" id="IPR007060">
    <property type="entry name" value="FtsL/DivIC"/>
</dbReference>
<reference evidence="3 4" key="1">
    <citation type="journal article" date="2010" name="Stand. Genomic Sci.">
        <title>Complete genome sequence of Streptosporangium roseum type strain (NI 9100).</title>
        <authorList>
            <person name="Nolan M."/>
            <person name="Sikorski J."/>
            <person name="Jando M."/>
            <person name="Lucas S."/>
            <person name="Lapidus A."/>
            <person name="Glavina Del Rio T."/>
            <person name="Chen F."/>
            <person name="Tice H."/>
            <person name="Pitluck S."/>
            <person name="Cheng J.F."/>
            <person name="Chertkov O."/>
            <person name="Sims D."/>
            <person name="Meincke L."/>
            <person name="Brettin T."/>
            <person name="Han C."/>
            <person name="Detter J.C."/>
            <person name="Bruce D."/>
            <person name="Goodwin L."/>
            <person name="Land M."/>
            <person name="Hauser L."/>
            <person name="Chang Y.J."/>
            <person name="Jeffries C.D."/>
            <person name="Ivanova N."/>
            <person name="Mavromatis K."/>
            <person name="Mikhailova N."/>
            <person name="Chen A."/>
            <person name="Palaniappan K."/>
            <person name="Chain P."/>
            <person name="Rohde M."/>
            <person name="Goker M."/>
            <person name="Bristow J."/>
            <person name="Eisen J.A."/>
            <person name="Markowitz V."/>
            <person name="Hugenholtz P."/>
            <person name="Kyrpides N.C."/>
            <person name="Klenk H.P."/>
        </authorList>
    </citation>
    <scope>NUCLEOTIDE SEQUENCE [LARGE SCALE GENOMIC DNA]</scope>
    <source>
        <strain evidence="4">ATCC 12428 / DSM 43021 / JCM 3005 / NI 9100</strain>
    </source>
</reference>
<sequence>MASVPWRGRAAGPGDRAGVRGTAGSTDGRGCMAKRPQLTGRAAILAILVCAIAMSLAYPVREYIAQRRQISQLQQQQVKELEAIKALDDRHKQLQDPGYIKRQARERLFYCDPGHKCYVVMGRERSEGKGTTGEKKVVRPPWYQTLWESVEAADTGKGQKAAGGAG</sequence>
<dbReference type="KEGG" id="sro:Sros_8580"/>
<organism evidence="3 4">
    <name type="scientific">Streptosporangium roseum (strain ATCC 12428 / DSM 43021 / JCM 3005 / KCTC 9067 / NCIMB 10171 / NRRL 2505 / NI 9100)</name>
    <dbReference type="NCBI Taxonomy" id="479432"/>
    <lineage>
        <taxon>Bacteria</taxon>
        <taxon>Bacillati</taxon>
        <taxon>Actinomycetota</taxon>
        <taxon>Actinomycetes</taxon>
        <taxon>Streptosporangiales</taxon>
        <taxon>Streptosporangiaceae</taxon>
        <taxon>Streptosporangium</taxon>
    </lineage>
</organism>
<dbReference type="AlphaFoldDB" id="D2B3Y8"/>
<keyword evidence="4" id="KW-1185">Reference proteome</keyword>
<dbReference type="eggNOG" id="COG2919">
    <property type="taxonomic scope" value="Bacteria"/>
</dbReference>
<dbReference type="Pfam" id="PF04977">
    <property type="entry name" value="DivIC"/>
    <property type="match status" value="1"/>
</dbReference>
<feature type="region of interest" description="Disordered" evidence="1">
    <location>
        <begin position="1"/>
        <end position="29"/>
    </location>
</feature>
<keyword evidence="2" id="KW-0472">Membrane</keyword>
<evidence type="ECO:0000256" key="2">
    <source>
        <dbReference type="SAM" id="Phobius"/>
    </source>
</evidence>
<evidence type="ECO:0000313" key="4">
    <source>
        <dbReference type="Proteomes" id="UP000002029"/>
    </source>
</evidence>
<accession>D2B3Y8</accession>
<evidence type="ECO:0008006" key="5">
    <source>
        <dbReference type="Google" id="ProtNLM"/>
    </source>
</evidence>
<keyword evidence="2" id="KW-1133">Transmembrane helix</keyword>
<feature type="compositionally biased region" description="Low complexity" evidence="1">
    <location>
        <begin position="7"/>
        <end position="20"/>
    </location>
</feature>
<name>D2B3Y8_STRRD</name>
<evidence type="ECO:0000313" key="3">
    <source>
        <dbReference type="EMBL" id="ACZ91222.1"/>
    </source>
</evidence>
<dbReference type="HOGENOM" id="CLU_085342_3_1_11"/>
<gene>
    <name evidence="3" type="ordered locus">Sros_8580</name>
</gene>
<protein>
    <recommendedName>
        <fullName evidence="5">Septum formation initiator</fullName>
    </recommendedName>
</protein>
<keyword evidence="2" id="KW-0812">Transmembrane</keyword>